<dbReference type="InterPro" id="IPR000627">
    <property type="entry name" value="Intradiol_dOase_C"/>
</dbReference>
<gene>
    <name evidence="5" type="ORF">C8P69_103517</name>
</gene>
<keyword evidence="2 5" id="KW-0223">Dioxygenase</keyword>
<name>A0A2T4ZFD8_9HYPH</name>
<dbReference type="OrthoDB" id="9805815at2"/>
<dbReference type="GO" id="GO:0018578">
    <property type="term" value="F:protocatechuate 3,4-dioxygenase activity"/>
    <property type="evidence" value="ECO:0007669"/>
    <property type="project" value="InterPro"/>
</dbReference>
<dbReference type="EMBL" id="PZZL01000003">
    <property type="protein sequence ID" value="PTM60583.1"/>
    <property type="molecule type" value="Genomic_DNA"/>
</dbReference>
<dbReference type="SUPFAM" id="SSF49482">
    <property type="entry name" value="Aromatic compound dioxygenase"/>
    <property type="match status" value="1"/>
</dbReference>
<evidence type="ECO:0000313" key="6">
    <source>
        <dbReference type="Proteomes" id="UP000241808"/>
    </source>
</evidence>
<dbReference type="PROSITE" id="PS00083">
    <property type="entry name" value="INTRADIOL_DIOXYGENAS"/>
    <property type="match status" value="1"/>
</dbReference>
<protein>
    <submittedName>
        <fullName evidence="5">Protocatechuate 3,4-dioxygenase alpha subunit</fullName>
    </submittedName>
</protein>
<comment type="caution">
    <text evidence="5">The sequence shown here is derived from an EMBL/GenBank/DDBJ whole genome shotgun (WGS) entry which is preliminary data.</text>
</comment>
<accession>A0A2T4ZFD8</accession>
<dbReference type="GO" id="GO:0008199">
    <property type="term" value="F:ferric iron binding"/>
    <property type="evidence" value="ECO:0007669"/>
    <property type="project" value="InterPro"/>
</dbReference>
<proteinExistence type="inferred from homology"/>
<sequence>MSTDSTRPEGITPSQTVGPFFHYGLTPGTAYPHVPVSADGHVAAPGTPGERIVLTGRVFDGAGEPVPDAMLEIWQADADGRYAHPGDGRARQSNSFMGFGRSDTRADGTYRFETVKPGPVPGPGGREQAPHILVAVFGRGMLKQLFTRAYFEDEATANAADPILALVPEARRGTLVATRHGDTYTLDIRLQGEGETVFFAV</sequence>
<evidence type="ECO:0000256" key="1">
    <source>
        <dbReference type="ARBA" id="ARBA00007825"/>
    </source>
</evidence>
<dbReference type="CDD" id="cd03463">
    <property type="entry name" value="3_4-PCD_alpha"/>
    <property type="match status" value="1"/>
</dbReference>
<feature type="domain" description="Intradiol ring-cleavage dioxygenases" evidence="4">
    <location>
        <begin position="54"/>
        <end position="82"/>
    </location>
</feature>
<evidence type="ECO:0000256" key="3">
    <source>
        <dbReference type="ARBA" id="ARBA00023002"/>
    </source>
</evidence>
<organism evidence="5 6">
    <name type="scientific">Phreatobacter oligotrophus</name>
    <dbReference type="NCBI Taxonomy" id="1122261"/>
    <lineage>
        <taxon>Bacteria</taxon>
        <taxon>Pseudomonadati</taxon>
        <taxon>Pseudomonadota</taxon>
        <taxon>Alphaproteobacteria</taxon>
        <taxon>Hyphomicrobiales</taxon>
        <taxon>Phreatobacteraceae</taxon>
        <taxon>Phreatobacter</taxon>
    </lineage>
</organism>
<evidence type="ECO:0000313" key="5">
    <source>
        <dbReference type="EMBL" id="PTM60583.1"/>
    </source>
</evidence>
<dbReference type="PANTHER" id="PTHR33711">
    <property type="entry name" value="DIOXYGENASE, PUTATIVE (AFU_ORTHOLOGUE AFUA_2G02910)-RELATED"/>
    <property type="match status" value="1"/>
</dbReference>
<dbReference type="RefSeq" id="WP_108176483.1">
    <property type="nucleotide sequence ID" value="NZ_PZZL01000003.1"/>
</dbReference>
<dbReference type="Proteomes" id="UP000241808">
    <property type="component" value="Unassembled WGS sequence"/>
</dbReference>
<dbReference type="InterPro" id="IPR050770">
    <property type="entry name" value="Intradiol_RC_Dioxygenase"/>
</dbReference>
<dbReference type="AlphaFoldDB" id="A0A2T4ZFD8"/>
<dbReference type="PANTHER" id="PTHR33711:SF9">
    <property type="entry name" value="PROTOCATECHUATE 3,4-DIOXYGENASE ALPHA CHAIN"/>
    <property type="match status" value="1"/>
</dbReference>
<evidence type="ECO:0000256" key="2">
    <source>
        <dbReference type="ARBA" id="ARBA00022964"/>
    </source>
</evidence>
<keyword evidence="3" id="KW-0560">Oxidoreductase</keyword>
<dbReference type="InterPro" id="IPR015889">
    <property type="entry name" value="Intradiol_dOase_core"/>
</dbReference>
<reference evidence="5 6" key="1">
    <citation type="submission" date="2018-04" db="EMBL/GenBank/DDBJ databases">
        <title>Genomic Encyclopedia of Archaeal and Bacterial Type Strains, Phase II (KMG-II): from individual species to whole genera.</title>
        <authorList>
            <person name="Goeker M."/>
        </authorList>
    </citation>
    <scope>NUCLEOTIDE SEQUENCE [LARGE SCALE GENOMIC DNA]</scope>
    <source>
        <strain evidence="5 6">DSM 25521</strain>
    </source>
</reference>
<evidence type="ECO:0000259" key="4">
    <source>
        <dbReference type="PROSITE" id="PS00083"/>
    </source>
</evidence>
<dbReference type="Gene3D" id="2.60.130.10">
    <property type="entry name" value="Aromatic compound dioxygenase"/>
    <property type="match status" value="1"/>
</dbReference>
<dbReference type="Pfam" id="PF00775">
    <property type="entry name" value="Dioxygenase_C"/>
    <property type="match status" value="1"/>
</dbReference>
<keyword evidence="6" id="KW-1185">Reference proteome</keyword>
<dbReference type="InterPro" id="IPR012786">
    <property type="entry name" value="Protocat_dOase_a"/>
</dbReference>
<comment type="similarity">
    <text evidence="1">Belongs to the intradiol ring-cleavage dioxygenase family.</text>
</comment>
<dbReference type="NCBIfam" id="TIGR02423">
    <property type="entry name" value="protocat_alph"/>
    <property type="match status" value="1"/>
</dbReference>